<dbReference type="SUPFAM" id="SSF56235">
    <property type="entry name" value="N-terminal nucleophile aminohydrolases (Ntn hydrolases)"/>
    <property type="match status" value="1"/>
</dbReference>
<evidence type="ECO:0000256" key="8">
    <source>
        <dbReference type="PIRSR" id="PIRSR001589-1"/>
    </source>
</evidence>
<name>A0A844YCH8_9SPHN</name>
<dbReference type="RefSeq" id="WP_160661564.1">
    <property type="nucleotide sequence ID" value="NZ_BAABDV010000001.1"/>
</dbReference>
<keyword evidence="8" id="KW-0028">Amino-acid biosynthesis</keyword>
<dbReference type="EC" id="6.3.5.4" evidence="3"/>
<evidence type="ECO:0000256" key="5">
    <source>
        <dbReference type="ARBA" id="ARBA00022840"/>
    </source>
</evidence>
<evidence type="ECO:0000256" key="6">
    <source>
        <dbReference type="ARBA" id="ARBA00022962"/>
    </source>
</evidence>
<comment type="catalytic activity">
    <reaction evidence="7">
        <text>L-aspartate + L-glutamine + ATP + H2O = L-asparagine + L-glutamate + AMP + diphosphate + H(+)</text>
        <dbReference type="Rhea" id="RHEA:12228"/>
        <dbReference type="ChEBI" id="CHEBI:15377"/>
        <dbReference type="ChEBI" id="CHEBI:15378"/>
        <dbReference type="ChEBI" id="CHEBI:29985"/>
        <dbReference type="ChEBI" id="CHEBI:29991"/>
        <dbReference type="ChEBI" id="CHEBI:30616"/>
        <dbReference type="ChEBI" id="CHEBI:33019"/>
        <dbReference type="ChEBI" id="CHEBI:58048"/>
        <dbReference type="ChEBI" id="CHEBI:58359"/>
        <dbReference type="ChEBI" id="CHEBI:456215"/>
        <dbReference type="EC" id="6.3.5.4"/>
    </reaction>
</comment>
<dbReference type="CDD" id="cd00712">
    <property type="entry name" value="AsnB"/>
    <property type="match status" value="1"/>
</dbReference>
<dbReference type="GO" id="GO:0005524">
    <property type="term" value="F:ATP binding"/>
    <property type="evidence" value="ECO:0007669"/>
    <property type="project" value="UniProtKB-KW"/>
</dbReference>
<dbReference type="InterPro" id="IPR014729">
    <property type="entry name" value="Rossmann-like_a/b/a_fold"/>
</dbReference>
<keyword evidence="6 8" id="KW-0315">Glutamine amidotransferase</keyword>
<dbReference type="InterPro" id="IPR006426">
    <property type="entry name" value="Asn_synth_AEB"/>
</dbReference>
<dbReference type="OrthoDB" id="9763290at2"/>
<evidence type="ECO:0000313" key="12">
    <source>
        <dbReference type="EMBL" id="MXO54668.1"/>
    </source>
</evidence>
<dbReference type="PIRSF" id="PIRSF001589">
    <property type="entry name" value="Asn_synthetase_glu-h"/>
    <property type="match status" value="1"/>
</dbReference>
<keyword evidence="12" id="KW-0436">Ligase</keyword>
<organism evidence="12 13">
    <name type="scientific">Qipengyuania pelagi</name>
    <dbReference type="NCBI Taxonomy" id="994320"/>
    <lineage>
        <taxon>Bacteria</taxon>
        <taxon>Pseudomonadati</taxon>
        <taxon>Pseudomonadota</taxon>
        <taxon>Alphaproteobacteria</taxon>
        <taxon>Sphingomonadales</taxon>
        <taxon>Erythrobacteraceae</taxon>
        <taxon>Qipengyuania</taxon>
    </lineage>
</organism>
<dbReference type="Pfam" id="PF00733">
    <property type="entry name" value="Asn_synthase"/>
    <property type="match status" value="1"/>
</dbReference>
<dbReference type="EMBL" id="WTYD01000002">
    <property type="protein sequence ID" value="MXO54668.1"/>
    <property type="molecule type" value="Genomic_DNA"/>
</dbReference>
<evidence type="ECO:0000256" key="2">
    <source>
        <dbReference type="ARBA" id="ARBA00005752"/>
    </source>
</evidence>
<evidence type="ECO:0000256" key="4">
    <source>
        <dbReference type="ARBA" id="ARBA00022741"/>
    </source>
</evidence>
<dbReference type="InterPro" id="IPR033738">
    <property type="entry name" value="AsnB_N"/>
</dbReference>
<dbReference type="SUPFAM" id="SSF52402">
    <property type="entry name" value="Adenine nucleotide alpha hydrolases-like"/>
    <property type="match status" value="1"/>
</dbReference>
<dbReference type="GO" id="GO:0005829">
    <property type="term" value="C:cytosol"/>
    <property type="evidence" value="ECO:0007669"/>
    <property type="project" value="TreeGrafter"/>
</dbReference>
<gene>
    <name evidence="12" type="primary">asnB</name>
    <name evidence="12" type="ORF">GRI47_11720</name>
</gene>
<keyword evidence="8" id="KW-0061">Asparagine biosynthesis</keyword>
<comment type="caution">
    <text evidence="12">The sequence shown here is derived from an EMBL/GenBank/DDBJ whole genome shotgun (WGS) entry which is preliminary data.</text>
</comment>
<dbReference type="PROSITE" id="PS51278">
    <property type="entry name" value="GATASE_TYPE_2"/>
    <property type="match status" value="1"/>
</dbReference>
<dbReference type="GO" id="GO:0004066">
    <property type="term" value="F:asparagine synthase (glutamine-hydrolyzing) activity"/>
    <property type="evidence" value="ECO:0007669"/>
    <property type="project" value="UniProtKB-EC"/>
</dbReference>
<dbReference type="Gene3D" id="3.40.50.620">
    <property type="entry name" value="HUPs"/>
    <property type="match status" value="1"/>
</dbReference>
<dbReference type="GO" id="GO:0006529">
    <property type="term" value="P:asparagine biosynthetic process"/>
    <property type="evidence" value="ECO:0007669"/>
    <property type="project" value="UniProtKB-KW"/>
</dbReference>
<dbReference type="Proteomes" id="UP000430272">
    <property type="component" value="Unassembled WGS sequence"/>
</dbReference>
<evidence type="ECO:0000313" key="13">
    <source>
        <dbReference type="Proteomes" id="UP000430272"/>
    </source>
</evidence>
<accession>A0A844YCH8</accession>
<feature type="binding site" evidence="9">
    <location>
        <position position="302"/>
    </location>
    <ligand>
        <name>ATP</name>
        <dbReference type="ChEBI" id="CHEBI:30616"/>
    </ligand>
</feature>
<evidence type="ECO:0000256" key="3">
    <source>
        <dbReference type="ARBA" id="ARBA00012737"/>
    </source>
</evidence>
<evidence type="ECO:0000256" key="10">
    <source>
        <dbReference type="PIRSR" id="PIRSR001589-3"/>
    </source>
</evidence>
<dbReference type="Gene3D" id="3.60.20.10">
    <property type="entry name" value="Glutamine Phosphoribosylpyrophosphate, subunit 1, domain 1"/>
    <property type="match status" value="1"/>
</dbReference>
<feature type="binding site" evidence="9">
    <location>
        <position position="105"/>
    </location>
    <ligand>
        <name>L-glutamine</name>
        <dbReference type="ChEBI" id="CHEBI:58359"/>
    </ligand>
</feature>
<dbReference type="NCBIfam" id="TIGR01536">
    <property type="entry name" value="asn_synth_AEB"/>
    <property type="match status" value="1"/>
</dbReference>
<evidence type="ECO:0000256" key="1">
    <source>
        <dbReference type="ARBA" id="ARBA00005187"/>
    </source>
</evidence>
<evidence type="ECO:0000259" key="11">
    <source>
        <dbReference type="PROSITE" id="PS51278"/>
    </source>
</evidence>
<protein>
    <recommendedName>
        <fullName evidence="3">asparagine synthase (glutamine-hydrolyzing)</fullName>
        <ecNumber evidence="3">6.3.5.4</ecNumber>
    </recommendedName>
</protein>
<dbReference type="PANTHER" id="PTHR43284:SF1">
    <property type="entry name" value="ASPARAGINE SYNTHETASE"/>
    <property type="match status" value="1"/>
</dbReference>
<dbReference type="Pfam" id="PF13522">
    <property type="entry name" value="GATase_6"/>
    <property type="match status" value="1"/>
</dbReference>
<proteinExistence type="inferred from homology"/>
<dbReference type="AlphaFoldDB" id="A0A844YCH8"/>
<dbReference type="CDD" id="cd01991">
    <property type="entry name" value="Asn_synthase_B_C"/>
    <property type="match status" value="1"/>
</dbReference>
<feature type="site" description="Important for beta-aspartyl-AMP intermediate formation" evidence="10">
    <location>
        <position position="377"/>
    </location>
</feature>
<dbReference type="InterPro" id="IPR051786">
    <property type="entry name" value="ASN_synthetase/amidase"/>
</dbReference>
<sequence>MCGIAGFLTAKTPDIDPRTTLRAMTDAIAHRGPDDDGHWFDPDQGVALGHRRLAIIDLSPAGHQPMLSANGRYVLVYNGEIYNHAELRRRLEEGGNAPEWRGHSDTEVLLACVAAWGIRKALDQANGMFAFALWDRKQGKLTLARDRAGEKPLFYGWQNGTFLFVSELKALTAHPGFERVVDRAAAAAMMRFGYVPAPMCIWHGIRKLPPAHLLEVTAGGYERPDPECYWDLAAIARDGANDPLPDTPDLVDDLDALLRDAVGLRMEADVPLGAFLSGGVDSSAVTALMQAQSTRPVRTFSIGFGQRAYDESGYARAVAEHLGTDHLELQVDLADVRATIPKLPAIWDEPFADSSQIPTYLVNALARPEVTVALTGDGGDELFAGYNRHVLGARIWEGSARLPDFVRRGVGAALTSKNAYRLANATGLSRRVAGLSERLPKIGAVLRAREPTEFYAQLVSQWRPGANPVIGVGDSDRDRSISAPAFDDFRNTMLFMDAKTYLPDDILTKVDRAGMAVSLEGRIPFLDHRVMEFAWRVPLSAKIWNGRGKHILRNVLYRYVPASLIDRPKAGFAIPIGDWLEGPLRDWSEALIDPSALAEQGILDPALVADTWSRFLRGDKALVPQIWCVLMFQAWLQEQDFPPVTQIG</sequence>
<feature type="active site" description="For GATase activity" evidence="8">
    <location>
        <position position="2"/>
    </location>
</feature>
<keyword evidence="5 9" id="KW-0067">ATP-binding</keyword>
<evidence type="ECO:0000256" key="7">
    <source>
        <dbReference type="ARBA" id="ARBA00048741"/>
    </source>
</evidence>
<comment type="pathway">
    <text evidence="1">Amino-acid biosynthesis; L-asparagine biosynthesis; L-asparagine from L-aspartate (L-Gln route): step 1/1.</text>
</comment>
<feature type="domain" description="Glutamine amidotransferase type-2" evidence="11">
    <location>
        <begin position="2"/>
        <end position="219"/>
    </location>
</feature>
<keyword evidence="4 9" id="KW-0547">Nucleotide-binding</keyword>
<reference evidence="12 13" key="1">
    <citation type="submission" date="2019-12" db="EMBL/GenBank/DDBJ databases">
        <title>Genomic-based taxomic classification of the family Erythrobacteraceae.</title>
        <authorList>
            <person name="Xu L."/>
        </authorList>
    </citation>
    <scope>NUCLEOTIDE SEQUENCE [LARGE SCALE GENOMIC DNA]</scope>
    <source>
        <strain evidence="12 13">JCM 17468</strain>
    </source>
</reference>
<evidence type="ECO:0000256" key="9">
    <source>
        <dbReference type="PIRSR" id="PIRSR001589-2"/>
    </source>
</evidence>
<dbReference type="InterPro" id="IPR017932">
    <property type="entry name" value="GATase_2_dom"/>
</dbReference>
<dbReference type="InterPro" id="IPR001962">
    <property type="entry name" value="Asn_synthase"/>
</dbReference>
<dbReference type="InterPro" id="IPR029055">
    <property type="entry name" value="Ntn_hydrolases_N"/>
</dbReference>
<keyword evidence="13" id="KW-1185">Reference proteome</keyword>
<comment type="similarity">
    <text evidence="2">Belongs to the asparagine synthetase family.</text>
</comment>
<dbReference type="PANTHER" id="PTHR43284">
    <property type="entry name" value="ASPARAGINE SYNTHETASE (GLUTAMINE-HYDROLYZING)"/>
    <property type="match status" value="1"/>
</dbReference>